<evidence type="ECO:0000256" key="8">
    <source>
        <dbReference type="ARBA" id="ARBA00022679"/>
    </source>
</evidence>
<dbReference type="eggNOG" id="COG0205">
    <property type="taxonomic scope" value="Bacteria"/>
</dbReference>
<evidence type="ECO:0000256" key="11">
    <source>
        <dbReference type="ARBA" id="ARBA00022777"/>
    </source>
</evidence>
<reference evidence="18 19" key="1">
    <citation type="journal article" date="2011" name="J. Bacteriol.">
        <title>Draft genome sequence of the anoxygenic filamentous phototrophic bacterium Oscillochloris trichoides subsp. DG-6.</title>
        <authorList>
            <person name="Kuznetsov B.B."/>
            <person name="Ivanovsky R.N."/>
            <person name="Keppen O.I."/>
            <person name="Sukhacheva M.V."/>
            <person name="Bumazhkin B.K."/>
            <person name="Patutina E.O."/>
            <person name="Beletsky A.V."/>
            <person name="Mardanov A.V."/>
            <person name="Baslerov R.V."/>
            <person name="Panteleeva A.N."/>
            <person name="Kolganova T.V."/>
            <person name="Ravin N.V."/>
            <person name="Skryabin K.G."/>
        </authorList>
    </citation>
    <scope>NUCLEOTIDE SEQUENCE [LARGE SCALE GENOMIC DNA]</scope>
    <source>
        <strain evidence="18 19">DG-6</strain>
    </source>
</reference>
<evidence type="ECO:0000256" key="4">
    <source>
        <dbReference type="ARBA" id="ARBA00004679"/>
    </source>
</evidence>
<dbReference type="GO" id="GO:0061621">
    <property type="term" value="P:canonical glycolysis"/>
    <property type="evidence" value="ECO:0007669"/>
    <property type="project" value="TreeGrafter"/>
</dbReference>
<dbReference type="InterPro" id="IPR009161">
    <property type="entry name" value="6-Pfructokinase_euk"/>
</dbReference>
<dbReference type="PRINTS" id="PR00476">
    <property type="entry name" value="PHFRCTKINASE"/>
</dbReference>
<keyword evidence="7" id="KW-0021">Allosteric enzyme</keyword>
<keyword evidence="6" id="KW-0963">Cytoplasm</keyword>
<dbReference type="SUPFAM" id="SSF53784">
    <property type="entry name" value="Phosphofructokinase"/>
    <property type="match status" value="2"/>
</dbReference>
<keyword evidence="11" id="KW-0418">Kinase</keyword>
<evidence type="ECO:0000256" key="14">
    <source>
        <dbReference type="ARBA" id="ARBA00023152"/>
    </source>
</evidence>
<evidence type="ECO:0000313" key="18">
    <source>
        <dbReference type="EMBL" id="EFO81985.1"/>
    </source>
</evidence>
<comment type="cofactor">
    <cofactor evidence="1">
        <name>Mg(2+)</name>
        <dbReference type="ChEBI" id="CHEBI:18420"/>
    </cofactor>
</comment>
<dbReference type="EC" id="2.7.1.11" evidence="5"/>
<dbReference type="FunFam" id="3.40.50.460:FF:000008">
    <property type="entry name" value="ATP-dependent 6-phosphofructokinase"/>
    <property type="match status" value="1"/>
</dbReference>
<dbReference type="Gene3D" id="3.40.50.460">
    <property type="entry name" value="Phosphofructokinase domain"/>
    <property type="match status" value="2"/>
</dbReference>
<evidence type="ECO:0000259" key="17">
    <source>
        <dbReference type="Pfam" id="PF00365"/>
    </source>
</evidence>
<comment type="catalytic activity">
    <reaction evidence="16">
        <text>beta-D-fructose 6-phosphate + ATP = beta-D-fructose 1,6-bisphosphate + ADP + H(+)</text>
        <dbReference type="Rhea" id="RHEA:16109"/>
        <dbReference type="ChEBI" id="CHEBI:15378"/>
        <dbReference type="ChEBI" id="CHEBI:30616"/>
        <dbReference type="ChEBI" id="CHEBI:32966"/>
        <dbReference type="ChEBI" id="CHEBI:57634"/>
        <dbReference type="ChEBI" id="CHEBI:456216"/>
        <dbReference type="EC" id="2.7.1.11"/>
    </reaction>
</comment>
<evidence type="ECO:0000313" key="19">
    <source>
        <dbReference type="Proteomes" id="UP000054010"/>
    </source>
</evidence>
<dbReference type="InterPro" id="IPR035966">
    <property type="entry name" value="PKF_sf"/>
</dbReference>
<dbReference type="GO" id="GO:0046872">
    <property type="term" value="F:metal ion binding"/>
    <property type="evidence" value="ECO:0007669"/>
    <property type="project" value="UniProtKB-KW"/>
</dbReference>
<dbReference type="HOGENOM" id="CLU_011053_0_0_0"/>
<keyword evidence="13" id="KW-0460">Magnesium</keyword>
<dbReference type="PANTHER" id="PTHR13697">
    <property type="entry name" value="PHOSPHOFRUCTOKINASE"/>
    <property type="match status" value="1"/>
</dbReference>
<evidence type="ECO:0000256" key="3">
    <source>
        <dbReference type="ARBA" id="ARBA00004496"/>
    </source>
</evidence>
<accession>E1I9Y3</accession>
<comment type="caution">
    <text evidence="18">The sequence shown here is derived from an EMBL/GenBank/DDBJ whole genome shotgun (WGS) entry which is preliminary data.</text>
</comment>
<dbReference type="AlphaFoldDB" id="E1I9Y3"/>
<dbReference type="PROSITE" id="PS00433">
    <property type="entry name" value="PHOSPHOFRUCTOKINASE"/>
    <property type="match status" value="2"/>
</dbReference>
<evidence type="ECO:0000256" key="6">
    <source>
        <dbReference type="ARBA" id="ARBA00022490"/>
    </source>
</evidence>
<keyword evidence="9" id="KW-0479">Metal-binding</keyword>
<proteinExistence type="inferred from homology"/>
<evidence type="ECO:0000256" key="10">
    <source>
        <dbReference type="ARBA" id="ARBA00022741"/>
    </source>
</evidence>
<dbReference type="GO" id="GO:0006002">
    <property type="term" value="P:fructose 6-phosphate metabolic process"/>
    <property type="evidence" value="ECO:0007669"/>
    <property type="project" value="InterPro"/>
</dbReference>
<evidence type="ECO:0000256" key="15">
    <source>
        <dbReference type="ARBA" id="ARBA00038478"/>
    </source>
</evidence>
<evidence type="ECO:0000256" key="1">
    <source>
        <dbReference type="ARBA" id="ARBA00001946"/>
    </source>
</evidence>
<keyword evidence="10" id="KW-0547">Nucleotide-binding</keyword>
<dbReference type="PANTHER" id="PTHR13697:SF4">
    <property type="entry name" value="ATP-DEPENDENT 6-PHOSPHOFRUCTOKINASE"/>
    <property type="match status" value="1"/>
</dbReference>
<dbReference type="Proteomes" id="UP000054010">
    <property type="component" value="Unassembled WGS sequence"/>
</dbReference>
<sequence>MSEQEQLRIGVMTSGGDAPGMNAAVRAVVRTGISRGCQVFAIYEGYEGMIRGGNLIRPLSWDDVGGILHKGGTVIGTARSTGFRTREGRREAAANLLAHGIDRLVVIGGDGSLTGANLFRQEWPELIQELVAEGRISAAVAARHPFLGIVGIVGSIDNDFSGTDMTIGADTALHRITEAIDAIGSTAASHQRTFVIEVMGRNCGYLALMGAISGGADWVFIPENPPEMEDWQSHICEVLRKGRASGRRDSIVVVAEGARDRQGNPITSQEIKHLLEERLGEDTRVTILGHVQRGGAPSAFDRWMSTLLGHTAVLELISTTPEREPHLIGIRENRVTRVPLMRCVTDSRAVTEAVTAQRYEQAMELRGRSFGESFRTFGTLVQPQPQPLQNGERRLNLAILHSGGPAPGMNTAVRVAVRVAADHGHRVIGVRNGFQGLIHEDLFDMDWMSVSGWATLGGAELGTNRHIPEGSDLYQIARTIENHKIDGILMIGGWAGYQTCHRLYSERHIFPAFNIPMICLPASINNNLPGSELSIGSDTALNNIVQSIDRIKQSAVASRRCFVVEVMGRDCGYLALMSGLASGAERSYMPEKGITLKDLQEDLEEMCYWFGRGKRLSLMIRNERANPIYTTGFICSLFEEEGGSLFEVRQAILGHLQQGGDPSPFDRIQATRLAVRCVEYLIEQGRNEETEGSFIGYKNGKMQIFKLEDMPRMMDAAHARPRDQWWMALDSVSHDLNHRMDHKQA</sequence>
<dbReference type="GO" id="GO:0005945">
    <property type="term" value="C:6-phosphofructokinase complex"/>
    <property type="evidence" value="ECO:0007669"/>
    <property type="project" value="TreeGrafter"/>
</dbReference>
<dbReference type="InterPro" id="IPR015912">
    <property type="entry name" value="Phosphofructokinase_CS"/>
</dbReference>
<organism evidence="18 19">
    <name type="scientific">Oscillochloris trichoides DG-6</name>
    <dbReference type="NCBI Taxonomy" id="765420"/>
    <lineage>
        <taxon>Bacteria</taxon>
        <taxon>Bacillati</taxon>
        <taxon>Chloroflexota</taxon>
        <taxon>Chloroflexia</taxon>
        <taxon>Chloroflexales</taxon>
        <taxon>Chloroflexineae</taxon>
        <taxon>Oscillochloridaceae</taxon>
        <taxon>Oscillochloris</taxon>
    </lineage>
</organism>
<evidence type="ECO:0000256" key="9">
    <source>
        <dbReference type="ARBA" id="ARBA00022723"/>
    </source>
</evidence>
<dbReference type="NCBIfam" id="TIGR02478">
    <property type="entry name" value="6PF1K_euk"/>
    <property type="match status" value="1"/>
</dbReference>
<keyword evidence="8" id="KW-0808">Transferase</keyword>
<dbReference type="GO" id="GO:0030388">
    <property type="term" value="P:fructose 1,6-bisphosphate metabolic process"/>
    <property type="evidence" value="ECO:0007669"/>
    <property type="project" value="TreeGrafter"/>
</dbReference>
<gene>
    <name evidence="18" type="ORF">OSCT_0134</name>
</gene>
<evidence type="ECO:0000256" key="5">
    <source>
        <dbReference type="ARBA" id="ARBA00012055"/>
    </source>
</evidence>
<evidence type="ECO:0000256" key="12">
    <source>
        <dbReference type="ARBA" id="ARBA00022840"/>
    </source>
</evidence>
<dbReference type="GO" id="GO:0016208">
    <property type="term" value="F:AMP binding"/>
    <property type="evidence" value="ECO:0007669"/>
    <property type="project" value="TreeGrafter"/>
</dbReference>
<dbReference type="GO" id="GO:0048029">
    <property type="term" value="F:monosaccharide binding"/>
    <property type="evidence" value="ECO:0007669"/>
    <property type="project" value="TreeGrafter"/>
</dbReference>
<dbReference type="Pfam" id="PF00365">
    <property type="entry name" value="PFK"/>
    <property type="match status" value="2"/>
</dbReference>
<comment type="similarity">
    <text evidence="15">Belongs to the phosphofructokinase type A (PFKA) family.</text>
</comment>
<dbReference type="STRING" id="765420.OSCT_0134"/>
<evidence type="ECO:0000256" key="2">
    <source>
        <dbReference type="ARBA" id="ARBA00002659"/>
    </source>
</evidence>
<protein>
    <recommendedName>
        <fullName evidence="5">6-phosphofructokinase</fullName>
        <ecNumber evidence="5">2.7.1.11</ecNumber>
    </recommendedName>
</protein>
<dbReference type="GO" id="GO:0005524">
    <property type="term" value="F:ATP binding"/>
    <property type="evidence" value="ECO:0007669"/>
    <property type="project" value="UniProtKB-KW"/>
</dbReference>
<dbReference type="Gene3D" id="3.40.50.450">
    <property type="match status" value="2"/>
</dbReference>
<dbReference type="EMBL" id="ADVR01000003">
    <property type="protein sequence ID" value="EFO81985.1"/>
    <property type="molecule type" value="Genomic_DNA"/>
</dbReference>
<dbReference type="GO" id="GO:0042802">
    <property type="term" value="F:identical protein binding"/>
    <property type="evidence" value="ECO:0007669"/>
    <property type="project" value="TreeGrafter"/>
</dbReference>
<dbReference type="InterPro" id="IPR000023">
    <property type="entry name" value="Phosphofructokinase_dom"/>
</dbReference>
<dbReference type="OrthoDB" id="9802503at2"/>
<dbReference type="PIRSF" id="PIRSF000533">
    <property type="entry name" value="ATP_PFK_euk"/>
    <property type="match status" value="1"/>
</dbReference>
<name>E1I9Y3_9CHLR</name>
<dbReference type="GO" id="GO:0003872">
    <property type="term" value="F:6-phosphofructokinase activity"/>
    <property type="evidence" value="ECO:0007669"/>
    <property type="project" value="UniProtKB-EC"/>
</dbReference>
<comment type="pathway">
    <text evidence="4">Carbohydrate degradation; glycolysis; D-glyceraldehyde 3-phosphate and glycerone phosphate from D-glucose: step 3/4.</text>
</comment>
<evidence type="ECO:0000256" key="7">
    <source>
        <dbReference type="ARBA" id="ARBA00022533"/>
    </source>
</evidence>
<keyword evidence="14" id="KW-0324">Glycolysis</keyword>
<keyword evidence="19" id="KW-1185">Reference proteome</keyword>
<evidence type="ECO:0000256" key="16">
    <source>
        <dbReference type="ARBA" id="ARBA00048070"/>
    </source>
</evidence>
<comment type="subcellular location">
    <subcellularLocation>
        <location evidence="3">Cytoplasm</location>
    </subcellularLocation>
</comment>
<feature type="domain" description="Phosphofructokinase" evidence="17">
    <location>
        <begin position="397"/>
        <end position="680"/>
    </location>
</feature>
<dbReference type="UniPathway" id="UPA00109">
    <property type="reaction ID" value="UER00182"/>
</dbReference>
<evidence type="ECO:0000256" key="13">
    <source>
        <dbReference type="ARBA" id="ARBA00022842"/>
    </source>
</evidence>
<comment type="function">
    <text evidence="2">Catalyzes the phosphorylation of D-fructose 6-phosphate to fructose 1,6-bisphosphate by ATP, the first committing step of glycolysis.</text>
</comment>
<feature type="domain" description="Phosphofructokinase" evidence="17">
    <location>
        <begin position="8"/>
        <end position="313"/>
    </location>
</feature>
<dbReference type="FunFam" id="3.40.50.460:FF:000007">
    <property type="entry name" value="ATP-dependent 6-phosphofructokinase"/>
    <property type="match status" value="1"/>
</dbReference>
<keyword evidence="12" id="KW-0067">ATP-binding</keyword>
<dbReference type="InterPro" id="IPR022953">
    <property type="entry name" value="ATP_PFK"/>
</dbReference>
<dbReference type="GO" id="GO:0070095">
    <property type="term" value="F:fructose-6-phosphate binding"/>
    <property type="evidence" value="ECO:0007669"/>
    <property type="project" value="TreeGrafter"/>
</dbReference>